<keyword evidence="1" id="KW-0472">Membrane</keyword>
<dbReference type="EMBL" id="CAGS01000265">
    <property type="protein sequence ID" value="CCF84395.1"/>
    <property type="molecule type" value="Genomic_DNA"/>
</dbReference>
<sequence length="33" mass="3428">MEGQNGLPGIVNLAIALVIAAIVMGIVYMVFIP</sequence>
<protein>
    <submittedName>
        <fullName evidence="2">Uncharacterized protein</fullName>
    </submittedName>
</protein>
<accession>I4EI83</accession>
<evidence type="ECO:0000313" key="3">
    <source>
        <dbReference type="Proteomes" id="UP000004221"/>
    </source>
</evidence>
<feature type="transmembrane region" description="Helical" evidence="1">
    <location>
        <begin position="6"/>
        <end position="31"/>
    </location>
</feature>
<evidence type="ECO:0000256" key="1">
    <source>
        <dbReference type="SAM" id="Phobius"/>
    </source>
</evidence>
<proteinExistence type="predicted"/>
<keyword evidence="1" id="KW-1133">Transmembrane helix</keyword>
<gene>
    <name evidence="2" type="ORF">NITHO_3370002</name>
</gene>
<organism evidence="2 3">
    <name type="scientific">Nitrolancea hollandica Lb</name>
    <dbReference type="NCBI Taxonomy" id="1129897"/>
    <lineage>
        <taxon>Bacteria</taxon>
        <taxon>Pseudomonadati</taxon>
        <taxon>Thermomicrobiota</taxon>
        <taxon>Thermomicrobia</taxon>
        <taxon>Sphaerobacterales</taxon>
        <taxon>Sphaerobacterineae</taxon>
        <taxon>Sphaerobacteraceae</taxon>
        <taxon>Nitrolancea</taxon>
    </lineage>
</organism>
<name>I4EI83_9BACT</name>
<evidence type="ECO:0000313" key="2">
    <source>
        <dbReference type="EMBL" id="CCF84395.1"/>
    </source>
</evidence>
<keyword evidence="1" id="KW-0812">Transmembrane</keyword>
<dbReference type="Proteomes" id="UP000004221">
    <property type="component" value="Unassembled WGS sequence"/>
</dbReference>
<keyword evidence="3" id="KW-1185">Reference proteome</keyword>
<dbReference type="AlphaFoldDB" id="I4EI83"/>
<comment type="caution">
    <text evidence="2">The sequence shown here is derived from an EMBL/GenBank/DDBJ whole genome shotgun (WGS) entry which is preliminary data.</text>
</comment>
<reference evidence="2 3" key="1">
    <citation type="journal article" date="2012" name="ISME J.">
        <title>Nitrification expanded: discovery, physiology and genomics of a nitrite-oxidizing bacterium from the phylum Chloroflexi.</title>
        <authorList>
            <person name="Sorokin D.Y."/>
            <person name="Lucker S."/>
            <person name="Vejmelkova D."/>
            <person name="Kostrikina N.A."/>
            <person name="Kleerebezem R."/>
            <person name="Rijpstra W.I."/>
            <person name="Damste J.S."/>
            <person name="Le Paslier D."/>
            <person name="Muyzer G."/>
            <person name="Wagner M."/>
            <person name="van Loosdrecht M.C."/>
            <person name="Daims H."/>
        </authorList>
    </citation>
    <scope>NUCLEOTIDE SEQUENCE [LARGE SCALE GENOMIC DNA]</scope>
    <source>
        <strain evidence="3">none</strain>
    </source>
</reference>